<accession>A0A816BSQ9</accession>
<keyword evidence="4" id="KW-0677">Repeat</keyword>
<dbReference type="PANTHER" id="PTHR24270">
    <property type="entry name" value="LOW-DENSITY LIPOPROTEIN RECEPTOR-RELATED"/>
    <property type="match status" value="1"/>
</dbReference>
<comment type="caution">
    <text evidence="8">Lacks conserved residue(s) required for the propagation of feature annotation.</text>
</comment>
<dbReference type="InterPro" id="IPR023415">
    <property type="entry name" value="LDLR_class-A_CS"/>
</dbReference>
<evidence type="ECO:0000256" key="5">
    <source>
        <dbReference type="ARBA" id="ARBA00022989"/>
    </source>
</evidence>
<evidence type="ECO:0000256" key="8">
    <source>
        <dbReference type="PROSITE-ProRule" id="PRU00124"/>
    </source>
</evidence>
<dbReference type="InterPro" id="IPR050685">
    <property type="entry name" value="LDLR"/>
</dbReference>
<evidence type="ECO:0000256" key="4">
    <source>
        <dbReference type="ARBA" id="ARBA00022737"/>
    </source>
</evidence>
<dbReference type="PRINTS" id="PR00261">
    <property type="entry name" value="LDLRECEPTOR"/>
</dbReference>
<proteinExistence type="predicted"/>
<dbReference type="Gene3D" id="4.10.400.10">
    <property type="entry name" value="Low-density Lipoprotein Receptor"/>
    <property type="match status" value="3"/>
</dbReference>
<keyword evidence="6" id="KW-0472">Membrane</keyword>
<dbReference type="InterPro" id="IPR036055">
    <property type="entry name" value="LDL_receptor-like_sf"/>
</dbReference>
<feature type="disulfide bond" evidence="8">
    <location>
        <begin position="132"/>
        <end position="147"/>
    </location>
</feature>
<evidence type="ECO:0000256" key="6">
    <source>
        <dbReference type="ARBA" id="ARBA00023136"/>
    </source>
</evidence>
<dbReference type="EMBL" id="CAJNOH010004653">
    <property type="protein sequence ID" value="CAF1376183.1"/>
    <property type="molecule type" value="Genomic_DNA"/>
</dbReference>
<dbReference type="PANTHER" id="PTHR24270:SF61">
    <property type="entry name" value="EGF-LIKE DOMAIN-CONTAINING PROTEIN"/>
    <property type="match status" value="1"/>
</dbReference>
<sequence length="497" mass="57728">MYDYRLFCRDQDSFHINRSSCTNGMVWNFSTLEQNDFNTDDLLNWQIPFDVVERYADYLNTGSTNSFICNCTYDRIGSSCQYILFPDLPTINEVLKNQLLQPHEREGELPACLSDGIECNAGLLCLEWRQVCDGIPHCDNGIDEAQCYLLEFQKCALDEFQCRNSMCIPLEFLFDGTVDCMDGSDEQETRKLKEVFANCPTKSALECDERLCRKDEFSCSDGQCISWSNLIHHQDSCKNARDAAYHCETIEKFATMPSGVCRYNGRDERNQNYEMIQPYRYRCLDALITQYVSYQQLGNEIEECLDGSDELSDELHWPFFRCEFETEYPCWVFRGTGLGNDNRVKNVRLLFHRHCDSIWDTRDGRDEKNCSQWICAFGMYQCQGTGQCINRTHLCDGEFDCDNGEDELNCSMAKLHWSLEDQCNNSKEHFCITLEFLSNQTLYRPCIHYSKAGDRQIDCIGGRDERNVFSCSDHRMLGDRFLCDNATKCLHHTVICN</sequence>
<dbReference type="GO" id="GO:0016192">
    <property type="term" value="P:vesicle-mediated transport"/>
    <property type="evidence" value="ECO:0007669"/>
    <property type="project" value="UniProtKB-ARBA"/>
</dbReference>
<dbReference type="CDD" id="cd00112">
    <property type="entry name" value="LDLa"/>
    <property type="match status" value="2"/>
</dbReference>
<keyword evidence="5" id="KW-1133">Transmembrane helix</keyword>
<keyword evidence="11" id="KW-1185">Reference proteome</keyword>
<dbReference type="InterPro" id="IPR002172">
    <property type="entry name" value="LDrepeatLR_classA_rpt"/>
</dbReference>
<dbReference type="Proteomes" id="UP000663854">
    <property type="component" value="Unassembled WGS sequence"/>
</dbReference>
<evidence type="ECO:0000313" key="9">
    <source>
        <dbReference type="EMBL" id="CAF1376183.1"/>
    </source>
</evidence>
<protein>
    <submittedName>
        <fullName evidence="10">Uncharacterized protein</fullName>
    </submittedName>
</protein>
<feature type="disulfide bond" evidence="8">
    <location>
        <begin position="395"/>
        <end position="410"/>
    </location>
</feature>
<dbReference type="PROSITE" id="PS01209">
    <property type="entry name" value="LDLRA_1"/>
    <property type="match status" value="1"/>
</dbReference>
<dbReference type="Pfam" id="PF00057">
    <property type="entry name" value="Ldl_recept_a"/>
    <property type="match status" value="2"/>
</dbReference>
<dbReference type="PROSITE" id="PS50068">
    <property type="entry name" value="LDLRA_2"/>
    <property type="match status" value="3"/>
</dbReference>
<organism evidence="10 11">
    <name type="scientific">Rotaria sordida</name>
    <dbReference type="NCBI Taxonomy" id="392033"/>
    <lineage>
        <taxon>Eukaryota</taxon>
        <taxon>Metazoa</taxon>
        <taxon>Spiralia</taxon>
        <taxon>Gnathifera</taxon>
        <taxon>Rotifera</taxon>
        <taxon>Eurotatoria</taxon>
        <taxon>Bdelloidea</taxon>
        <taxon>Philodinida</taxon>
        <taxon>Philodinidae</taxon>
        <taxon>Rotaria</taxon>
    </lineage>
</organism>
<dbReference type="Proteomes" id="UP000663870">
    <property type="component" value="Unassembled WGS sequence"/>
</dbReference>
<dbReference type="AlphaFoldDB" id="A0A816BSQ9"/>
<evidence type="ECO:0000256" key="2">
    <source>
        <dbReference type="ARBA" id="ARBA00004308"/>
    </source>
</evidence>
<dbReference type="SUPFAM" id="SSF57424">
    <property type="entry name" value="LDL receptor-like module"/>
    <property type="match status" value="3"/>
</dbReference>
<keyword evidence="7 8" id="KW-1015">Disulfide bond</keyword>
<dbReference type="GO" id="GO:0012505">
    <property type="term" value="C:endomembrane system"/>
    <property type="evidence" value="ECO:0007669"/>
    <property type="project" value="UniProtKB-SubCell"/>
</dbReference>
<dbReference type="EMBL" id="CAJNOL010006099">
    <property type="protein sequence ID" value="CAF1613982.1"/>
    <property type="molecule type" value="Genomic_DNA"/>
</dbReference>
<evidence type="ECO:0000313" key="11">
    <source>
        <dbReference type="Proteomes" id="UP000663870"/>
    </source>
</evidence>
<comment type="subcellular location">
    <subcellularLocation>
        <location evidence="2">Endomembrane system</location>
    </subcellularLocation>
    <subcellularLocation>
        <location evidence="1">Membrane</location>
        <topology evidence="1">Single-pass membrane protein</topology>
    </subcellularLocation>
</comment>
<dbReference type="GO" id="GO:0005886">
    <property type="term" value="C:plasma membrane"/>
    <property type="evidence" value="ECO:0007669"/>
    <property type="project" value="TreeGrafter"/>
</dbReference>
<feature type="disulfide bond" evidence="8">
    <location>
        <begin position="162"/>
        <end position="180"/>
    </location>
</feature>
<reference evidence="10" key="1">
    <citation type="submission" date="2021-02" db="EMBL/GenBank/DDBJ databases">
        <authorList>
            <person name="Nowell W R."/>
        </authorList>
    </citation>
    <scope>NUCLEOTIDE SEQUENCE</scope>
</reference>
<name>A0A816BSQ9_9BILA</name>
<feature type="disulfide bond" evidence="8">
    <location>
        <begin position="155"/>
        <end position="167"/>
    </location>
</feature>
<feature type="non-terminal residue" evidence="10">
    <location>
        <position position="1"/>
    </location>
</feature>
<keyword evidence="3" id="KW-0812">Transmembrane</keyword>
<evidence type="ECO:0000256" key="7">
    <source>
        <dbReference type="ARBA" id="ARBA00023157"/>
    </source>
</evidence>
<evidence type="ECO:0000256" key="3">
    <source>
        <dbReference type="ARBA" id="ARBA00022692"/>
    </source>
</evidence>
<evidence type="ECO:0000313" key="10">
    <source>
        <dbReference type="EMBL" id="CAF1613982.1"/>
    </source>
</evidence>
<dbReference type="SMART" id="SM00192">
    <property type="entry name" value="LDLa"/>
    <property type="match status" value="4"/>
</dbReference>
<comment type="caution">
    <text evidence="10">The sequence shown here is derived from an EMBL/GenBank/DDBJ whole genome shotgun (WGS) entry which is preliminary data.</text>
</comment>
<gene>
    <name evidence="10" type="ORF">JXQ802_LOCUS49743</name>
    <name evidence="9" type="ORF">PYM288_LOCUS33616</name>
</gene>
<evidence type="ECO:0000256" key="1">
    <source>
        <dbReference type="ARBA" id="ARBA00004167"/>
    </source>
</evidence>